<dbReference type="EMBL" id="JAAIKC010000008">
    <property type="protein sequence ID" value="NEW08239.1"/>
    <property type="molecule type" value="Genomic_DNA"/>
</dbReference>
<organism evidence="4">
    <name type="scientific">Paenibacillus sp. SYP-B3998</name>
    <dbReference type="NCBI Taxonomy" id="2678564"/>
    <lineage>
        <taxon>Bacteria</taxon>
        <taxon>Bacillati</taxon>
        <taxon>Bacillota</taxon>
        <taxon>Bacilli</taxon>
        <taxon>Bacillales</taxon>
        <taxon>Paenibacillaceae</taxon>
        <taxon>Paenibacillus</taxon>
    </lineage>
</organism>
<gene>
    <name evidence="4" type="ORF">GK047_19750</name>
</gene>
<dbReference type="Pfam" id="PF06725">
    <property type="entry name" value="3D"/>
    <property type="match status" value="1"/>
</dbReference>
<dbReference type="RefSeq" id="WP_163950658.1">
    <property type="nucleotide sequence ID" value="NZ_JAAIKC010000008.1"/>
</dbReference>
<dbReference type="PANTHER" id="PTHR39160:SF4">
    <property type="entry name" value="RESUSCITATION-PROMOTING FACTOR RPFB"/>
    <property type="match status" value="1"/>
</dbReference>
<proteinExistence type="predicted"/>
<evidence type="ECO:0000256" key="2">
    <source>
        <dbReference type="SAM" id="MobiDB-lite"/>
    </source>
</evidence>
<dbReference type="Gene3D" id="2.40.40.10">
    <property type="entry name" value="RlpA-like domain"/>
    <property type="match status" value="1"/>
</dbReference>
<evidence type="ECO:0000313" key="4">
    <source>
        <dbReference type="EMBL" id="NEW08239.1"/>
    </source>
</evidence>
<dbReference type="CDD" id="cd22786">
    <property type="entry name" value="DPBB_YuiC-like"/>
    <property type="match status" value="1"/>
</dbReference>
<dbReference type="InterPro" id="IPR051933">
    <property type="entry name" value="Resuscitation_pf_RpfB"/>
</dbReference>
<dbReference type="InterPro" id="IPR010611">
    <property type="entry name" value="3D_dom"/>
</dbReference>
<evidence type="ECO:0000259" key="3">
    <source>
        <dbReference type="Pfam" id="PF06725"/>
    </source>
</evidence>
<dbReference type="GO" id="GO:0019867">
    <property type="term" value="C:outer membrane"/>
    <property type="evidence" value="ECO:0007669"/>
    <property type="project" value="InterPro"/>
</dbReference>
<dbReference type="GO" id="GO:0004553">
    <property type="term" value="F:hydrolase activity, hydrolyzing O-glycosyl compounds"/>
    <property type="evidence" value="ECO:0007669"/>
    <property type="project" value="InterPro"/>
</dbReference>
<name>A0A6G4A343_9BACL</name>
<dbReference type="PANTHER" id="PTHR39160">
    <property type="entry name" value="CELL WALL-BINDING PROTEIN YOCH"/>
    <property type="match status" value="1"/>
</dbReference>
<comment type="caution">
    <text evidence="4">The sequence shown here is derived from an EMBL/GenBank/DDBJ whole genome shotgun (WGS) entry which is preliminary data.</text>
</comment>
<dbReference type="SUPFAM" id="SSF50685">
    <property type="entry name" value="Barwin-like endoglucanases"/>
    <property type="match status" value="1"/>
</dbReference>
<reference evidence="4" key="1">
    <citation type="submission" date="2020-02" db="EMBL/GenBank/DDBJ databases">
        <authorList>
            <person name="Shen X.-R."/>
            <person name="Zhang Y.-X."/>
        </authorList>
    </citation>
    <scope>NUCLEOTIDE SEQUENCE</scope>
    <source>
        <strain evidence="4">SYP-B3998</strain>
    </source>
</reference>
<feature type="compositionally biased region" description="Low complexity" evidence="2">
    <location>
        <begin position="45"/>
        <end position="57"/>
    </location>
</feature>
<accession>A0A6G4A343</accession>
<protein>
    <recommendedName>
        <fullName evidence="3">3D domain-containing protein</fullName>
    </recommendedName>
</protein>
<dbReference type="GO" id="GO:0009254">
    <property type="term" value="P:peptidoglycan turnover"/>
    <property type="evidence" value="ECO:0007669"/>
    <property type="project" value="InterPro"/>
</dbReference>
<keyword evidence="1" id="KW-0732">Signal</keyword>
<dbReference type="AlphaFoldDB" id="A0A6G4A343"/>
<feature type="region of interest" description="Disordered" evidence="2">
    <location>
        <begin position="41"/>
        <end position="61"/>
    </location>
</feature>
<evidence type="ECO:0000256" key="1">
    <source>
        <dbReference type="ARBA" id="ARBA00022729"/>
    </source>
</evidence>
<dbReference type="InterPro" id="IPR036908">
    <property type="entry name" value="RlpA-like_sf"/>
</dbReference>
<feature type="domain" description="3D" evidence="3">
    <location>
        <begin position="166"/>
        <end position="227"/>
    </location>
</feature>
<sequence length="253" mass="27701">MLNELFSQSKWFSMLMVVNVLLAFFGQDDVKVKVMEPQQKVQAVETSEPPTASSESADSLARPNVINELSHNSAAETVTHIQAPQEVGSVVKMGPFSMPAAREQLQQVNYRYIPNLDSDLSKLKAVEVVATGYSAGKESTGKNPDHPEYGITFSGIKVKRDNKALSTIAADPSVFPLGTVLFIPGYGYGVVADTGSAIKGKKIDLYFDTKDQVYKEWGKKTVKVFIVKKGTGKVTELIWKQLKDEIIAPTQAL</sequence>